<evidence type="ECO:0000259" key="1">
    <source>
        <dbReference type="Pfam" id="PF01557"/>
    </source>
</evidence>
<feature type="domain" description="Fumarylacetoacetase-like C-terminal" evidence="1">
    <location>
        <begin position="16"/>
        <end position="217"/>
    </location>
</feature>
<dbReference type="RefSeq" id="WP_089035190.1">
    <property type="nucleotide sequence ID" value="NZ_CP022278.1"/>
</dbReference>
<organism evidence="2 3">
    <name type="scientific">Neisseria chenwenguii</name>
    <dbReference type="NCBI Taxonomy" id="1853278"/>
    <lineage>
        <taxon>Bacteria</taxon>
        <taxon>Pseudomonadati</taxon>
        <taxon>Pseudomonadota</taxon>
        <taxon>Betaproteobacteria</taxon>
        <taxon>Neisseriales</taxon>
        <taxon>Neisseriaceae</taxon>
        <taxon>Neisseria</taxon>
    </lineage>
</organism>
<dbReference type="KEGG" id="nei:BG910_00750"/>
<evidence type="ECO:0000313" key="3">
    <source>
        <dbReference type="Proteomes" id="UP000198238"/>
    </source>
</evidence>
<keyword evidence="2" id="KW-0378">Hydrolase</keyword>
<dbReference type="GO" id="GO:0016853">
    <property type="term" value="F:isomerase activity"/>
    <property type="evidence" value="ECO:0007669"/>
    <property type="project" value="UniProtKB-KW"/>
</dbReference>
<accession>A0A220RZ62</accession>
<proteinExistence type="predicted"/>
<name>A0A220RZ62_9NEIS</name>
<dbReference type="Proteomes" id="UP000198238">
    <property type="component" value="Chromosome"/>
</dbReference>
<dbReference type="Gene3D" id="3.90.850.10">
    <property type="entry name" value="Fumarylacetoacetase-like, C-terminal domain"/>
    <property type="match status" value="1"/>
</dbReference>
<dbReference type="EMBL" id="CP022278">
    <property type="protein sequence ID" value="ASK26467.1"/>
    <property type="molecule type" value="Genomic_DNA"/>
</dbReference>
<dbReference type="GO" id="GO:0018773">
    <property type="term" value="F:acetylpyruvate hydrolase activity"/>
    <property type="evidence" value="ECO:0007669"/>
    <property type="project" value="TreeGrafter"/>
</dbReference>
<dbReference type="InterPro" id="IPR036663">
    <property type="entry name" value="Fumarylacetoacetase_C_sf"/>
</dbReference>
<dbReference type="PANTHER" id="PTHR11820:SF7">
    <property type="entry name" value="ACYLPYRUVASE FAHD1, MITOCHONDRIAL"/>
    <property type="match status" value="1"/>
</dbReference>
<gene>
    <name evidence="2" type="ORF">BG910_00750</name>
</gene>
<dbReference type="SUPFAM" id="SSF56529">
    <property type="entry name" value="FAH"/>
    <property type="match status" value="1"/>
</dbReference>
<dbReference type="AlphaFoldDB" id="A0A220RZ62"/>
<keyword evidence="2" id="KW-0413">Isomerase</keyword>
<protein>
    <submittedName>
        <fullName evidence="2">Isomerase/hydrolase</fullName>
    </submittedName>
</protein>
<dbReference type="Pfam" id="PF01557">
    <property type="entry name" value="FAA_hydrolase"/>
    <property type="match status" value="1"/>
</dbReference>
<reference evidence="2 3" key="1">
    <citation type="submission" date="2017-06" db="EMBL/GenBank/DDBJ databases">
        <title>Neisseria chenwenguii sp. nov., isolated from the intestinal contents of Tibetan Plateau Pika in Yushu, Qinghai Province, China.</title>
        <authorList>
            <person name="Zhang G."/>
        </authorList>
    </citation>
    <scope>NUCLEOTIDE SEQUENCE [LARGE SCALE GENOMIC DNA]</scope>
    <source>
        <strain evidence="2 3">10023</strain>
    </source>
</reference>
<sequence>MSHVLLENAQKRVNNIFCIGRNYAAHIEELKNEMPSETVLFTKPNSAILRSGGEIRLPAFGGDVHFETELVLLVGKDSDGLAEGESWQTLIAGYGVGLDLTARDVQGRLKEKGLPWLKAKGFRGSACVSDFVAADKLPNPDNCTFTLHIDGGLRQKGETVLMIHPPAELVGELAAVFGLREGDLIFTGTPEGVGKLSSGSRLQLDLAGLVKAEFTVV</sequence>
<keyword evidence="3" id="KW-1185">Reference proteome</keyword>
<dbReference type="InterPro" id="IPR011234">
    <property type="entry name" value="Fumarylacetoacetase-like_C"/>
</dbReference>
<dbReference type="OrthoDB" id="9805307at2"/>
<dbReference type="PANTHER" id="PTHR11820">
    <property type="entry name" value="ACYLPYRUVASE"/>
    <property type="match status" value="1"/>
</dbReference>
<evidence type="ECO:0000313" key="2">
    <source>
        <dbReference type="EMBL" id="ASK26467.1"/>
    </source>
</evidence>